<keyword evidence="10" id="KW-1185">Reference proteome</keyword>
<evidence type="ECO:0000256" key="3">
    <source>
        <dbReference type="ARBA" id="ARBA00022552"/>
    </source>
</evidence>
<evidence type="ECO:0000256" key="2">
    <source>
        <dbReference type="ARBA" id="ARBA00022517"/>
    </source>
</evidence>
<evidence type="ECO:0000256" key="6">
    <source>
        <dbReference type="SAM" id="MobiDB-lite"/>
    </source>
</evidence>
<feature type="compositionally biased region" description="Acidic residues" evidence="6">
    <location>
        <begin position="177"/>
        <end position="186"/>
    </location>
</feature>
<dbReference type="Gene3D" id="2.40.30.60">
    <property type="entry name" value="RimM"/>
    <property type="match status" value="1"/>
</dbReference>
<evidence type="ECO:0000256" key="1">
    <source>
        <dbReference type="ARBA" id="ARBA00022490"/>
    </source>
</evidence>
<reference evidence="10" key="1">
    <citation type="journal article" date="2019" name="Int. J. Syst. Evol. Microbiol.">
        <title>The Global Catalogue of Microorganisms (GCM) 10K type strain sequencing project: providing services to taxonomists for standard genome sequencing and annotation.</title>
        <authorList>
            <consortium name="The Broad Institute Genomics Platform"/>
            <consortium name="The Broad Institute Genome Sequencing Center for Infectious Disease"/>
            <person name="Wu L."/>
            <person name="Ma J."/>
        </authorList>
    </citation>
    <scope>NUCLEOTIDE SEQUENCE [LARGE SCALE GENOMIC DNA]</scope>
    <source>
        <strain evidence="10">JCM 1490</strain>
    </source>
</reference>
<keyword evidence="3 5" id="KW-0698">rRNA processing</keyword>
<dbReference type="Pfam" id="PF01782">
    <property type="entry name" value="RimM"/>
    <property type="match status" value="1"/>
</dbReference>
<evidence type="ECO:0000256" key="4">
    <source>
        <dbReference type="ARBA" id="ARBA00023186"/>
    </source>
</evidence>
<organism evidence="9 10">
    <name type="scientific">Georgenia alba</name>
    <dbReference type="NCBI Taxonomy" id="2233858"/>
    <lineage>
        <taxon>Bacteria</taxon>
        <taxon>Bacillati</taxon>
        <taxon>Actinomycetota</taxon>
        <taxon>Actinomycetes</taxon>
        <taxon>Micrococcales</taxon>
        <taxon>Bogoriellaceae</taxon>
        <taxon>Georgenia</taxon>
    </lineage>
</organism>
<dbReference type="SUPFAM" id="SSF50346">
    <property type="entry name" value="PRC-barrel domain"/>
    <property type="match status" value="1"/>
</dbReference>
<accession>A0ABW2Q9W7</accession>
<proteinExistence type="inferred from homology"/>
<comment type="similarity">
    <text evidence="5">Belongs to the RimM family.</text>
</comment>
<dbReference type="InterPro" id="IPR011961">
    <property type="entry name" value="RimM"/>
</dbReference>
<dbReference type="Pfam" id="PF24986">
    <property type="entry name" value="PRC_RimM"/>
    <property type="match status" value="1"/>
</dbReference>
<dbReference type="InterPro" id="IPR009000">
    <property type="entry name" value="Transl_B-barrel_sf"/>
</dbReference>
<dbReference type="RefSeq" id="WP_382393416.1">
    <property type="nucleotide sequence ID" value="NZ_JBHTCQ010000001.1"/>
</dbReference>
<comment type="caution">
    <text evidence="9">The sequence shown here is derived from an EMBL/GenBank/DDBJ whole genome shotgun (WGS) entry which is preliminary data.</text>
</comment>
<evidence type="ECO:0000313" key="10">
    <source>
        <dbReference type="Proteomes" id="UP001596455"/>
    </source>
</evidence>
<dbReference type="Gene3D" id="2.30.30.240">
    <property type="entry name" value="PRC-barrel domain"/>
    <property type="match status" value="1"/>
</dbReference>
<dbReference type="EMBL" id="JBHTCQ010000001">
    <property type="protein sequence ID" value="MFC7405253.1"/>
    <property type="molecule type" value="Genomic_DNA"/>
</dbReference>
<dbReference type="InterPro" id="IPR002676">
    <property type="entry name" value="RimM_N"/>
</dbReference>
<keyword evidence="1 5" id="KW-0963">Cytoplasm</keyword>
<feature type="domain" description="RimM N-terminal" evidence="7">
    <location>
        <begin position="5"/>
        <end position="86"/>
    </location>
</feature>
<dbReference type="Proteomes" id="UP001596455">
    <property type="component" value="Unassembled WGS sequence"/>
</dbReference>
<keyword evidence="2 5" id="KW-0690">Ribosome biogenesis</keyword>
<evidence type="ECO:0000313" key="9">
    <source>
        <dbReference type="EMBL" id="MFC7405253.1"/>
    </source>
</evidence>
<evidence type="ECO:0000259" key="7">
    <source>
        <dbReference type="Pfam" id="PF01782"/>
    </source>
</evidence>
<dbReference type="InterPro" id="IPR056792">
    <property type="entry name" value="PRC_RimM"/>
</dbReference>
<protein>
    <recommendedName>
        <fullName evidence="5">Ribosome maturation factor RimM</fullName>
    </recommendedName>
</protein>
<sequence>MLLTVAVVGAPHGLRGEVRLDVRTDDPARRLAVGNSLEADPADAGPLTVARTRVAPDGATYATFAEAPDRTAAEALRGVRLVVETDEEDPADVSDPADEGWYAHELVGLRAVHADGRELGEVTGLEHLPAQDVLVVTEPGGGEVRVPFVAELVPEVDDDGGTVTLDPPRGLFTGDPADWDDDDGDDGDHSGKYVAEPGRG</sequence>
<dbReference type="PANTHER" id="PTHR33692">
    <property type="entry name" value="RIBOSOME MATURATION FACTOR RIMM"/>
    <property type="match status" value="1"/>
</dbReference>
<dbReference type="PANTHER" id="PTHR33692:SF1">
    <property type="entry name" value="RIBOSOME MATURATION FACTOR RIMM"/>
    <property type="match status" value="1"/>
</dbReference>
<comment type="function">
    <text evidence="5">An accessory protein needed during the final step in the assembly of 30S ribosomal subunit, possibly for assembly of the head region. Essential for efficient processing of 16S rRNA. May be needed both before and after RbfA during the maturation of 16S rRNA. It has affinity for free ribosomal 30S subunits but not for 70S ribosomes.</text>
</comment>
<comment type="subcellular location">
    <subcellularLocation>
        <location evidence="5">Cytoplasm</location>
    </subcellularLocation>
</comment>
<dbReference type="HAMAP" id="MF_00014">
    <property type="entry name" value="Ribosome_mat_RimM"/>
    <property type="match status" value="1"/>
</dbReference>
<comment type="subunit">
    <text evidence="5">Binds ribosomal protein uS19.</text>
</comment>
<name>A0ABW2Q9W7_9MICO</name>
<comment type="domain">
    <text evidence="5">The PRC barrel domain binds ribosomal protein uS19.</text>
</comment>
<dbReference type="SUPFAM" id="SSF50447">
    <property type="entry name" value="Translation proteins"/>
    <property type="match status" value="1"/>
</dbReference>
<dbReference type="InterPro" id="IPR011033">
    <property type="entry name" value="PRC_barrel-like_sf"/>
</dbReference>
<gene>
    <name evidence="5 9" type="primary">rimM</name>
    <name evidence="9" type="ORF">ACFQQL_09055</name>
</gene>
<evidence type="ECO:0000259" key="8">
    <source>
        <dbReference type="Pfam" id="PF24986"/>
    </source>
</evidence>
<dbReference type="NCBIfam" id="TIGR02273">
    <property type="entry name" value="16S_RimM"/>
    <property type="match status" value="1"/>
</dbReference>
<feature type="domain" description="Ribosome maturation factor RimM PRC barrel" evidence="8">
    <location>
        <begin position="104"/>
        <end position="171"/>
    </location>
</feature>
<feature type="region of interest" description="Disordered" evidence="6">
    <location>
        <begin position="157"/>
        <end position="200"/>
    </location>
</feature>
<keyword evidence="4 5" id="KW-0143">Chaperone</keyword>
<evidence type="ECO:0000256" key="5">
    <source>
        <dbReference type="HAMAP-Rule" id="MF_00014"/>
    </source>
</evidence>
<dbReference type="InterPro" id="IPR036976">
    <property type="entry name" value="RimM_N_sf"/>
</dbReference>